<dbReference type="InterPro" id="IPR022791">
    <property type="entry name" value="L-PG_synthase/AglD"/>
</dbReference>
<gene>
    <name evidence="7" type="ORF">H4F90_05340</name>
</gene>
<feature type="transmembrane region" description="Helical" evidence="6">
    <location>
        <begin position="230"/>
        <end position="251"/>
    </location>
</feature>
<dbReference type="GO" id="GO:0005886">
    <property type="term" value="C:plasma membrane"/>
    <property type="evidence" value="ECO:0007669"/>
    <property type="project" value="UniProtKB-SubCell"/>
</dbReference>
<feature type="transmembrane region" description="Helical" evidence="6">
    <location>
        <begin position="21"/>
        <end position="42"/>
    </location>
</feature>
<evidence type="ECO:0000313" key="7">
    <source>
        <dbReference type="EMBL" id="MBB1161403.1"/>
    </source>
</evidence>
<feature type="transmembrane region" description="Helical" evidence="6">
    <location>
        <begin position="263"/>
        <end position="281"/>
    </location>
</feature>
<reference evidence="7 8" key="1">
    <citation type="submission" date="2020-08" db="EMBL/GenBank/DDBJ databases">
        <title>Aquariorum lacteus gen. nov., sp. nov., a new member of the family Comamonadaceae, isolated from freshwater aquarium.</title>
        <authorList>
            <person name="Chun S.-J."/>
        </authorList>
    </citation>
    <scope>NUCLEOTIDE SEQUENCE [LARGE SCALE GENOMIC DNA]</scope>
    <source>
        <strain evidence="7 8">SJAQ100</strain>
    </source>
</reference>
<accession>A0A839HHW6</accession>
<dbReference type="Pfam" id="PF03706">
    <property type="entry name" value="LPG_synthase_TM"/>
    <property type="match status" value="1"/>
</dbReference>
<evidence type="ECO:0000256" key="3">
    <source>
        <dbReference type="ARBA" id="ARBA00022692"/>
    </source>
</evidence>
<keyword evidence="4 6" id="KW-1133">Transmembrane helix</keyword>
<evidence type="ECO:0000256" key="4">
    <source>
        <dbReference type="ARBA" id="ARBA00022989"/>
    </source>
</evidence>
<dbReference type="PANTHER" id="PTHR39087">
    <property type="entry name" value="UPF0104 MEMBRANE PROTEIN MJ1595"/>
    <property type="match status" value="1"/>
</dbReference>
<comment type="caution">
    <text evidence="7">The sequence shown here is derived from an EMBL/GenBank/DDBJ whole genome shotgun (WGS) entry which is preliminary data.</text>
</comment>
<sequence>MRVVAEHAARREDRIAPRPRWLRLAGGAALAASLYALVLGLWQADALAAAWDKLRPGTVLAVIGLCWLNYLLRGWRWWAWLAQNGCRLKLRRAMRLYLCGYAFTATPGNVGEALRGTWVRPGEPMRALGIFGAERLADLFALLLLSLAAAPVLWPALRGRLSDWGSHHREEMLPHMIELLTLAGDGVLLAVLLGLSALLMAGGLALILSLRRWWPTWLAEAGRCLRVRPWRWLLSTLLAWGGQGLAVWLLARDLALPLDLGLATGYYAAAMVGGALSALPAGLGSMEALLTAMLVASGAALAPALVLVLLVRVFTLWQAIVAGALILAWSLIVLKDPRLG</sequence>
<evidence type="ECO:0000256" key="1">
    <source>
        <dbReference type="ARBA" id="ARBA00004651"/>
    </source>
</evidence>
<protein>
    <submittedName>
        <fullName evidence="7">Flippase-like domain-containing protein</fullName>
    </submittedName>
</protein>
<dbReference type="AlphaFoldDB" id="A0A839HHW6"/>
<dbReference type="Proteomes" id="UP000586093">
    <property type="component" value="Unassembled WGS sequence"/>
</dbReference>
<comment type="subcellular location">
    <subcellularLocation>
        <location evidence="1">Cell membrane</location>
        <topology evidence="1">Multi-pass membrane protein</topology>
    </subcellularLocation>
</comment>
<keyword evidence="3 6" id="KW-0812">Transmembrane</keyword>
<evidence type="ECO:0000256" key="2">
    <source>
        <dbReference type="ARBA" id="ARBA00022475"/>
    </source>
</evidence>
<evidence type="ECO:0000313" key="8">
    <source>
        <dbReference type="Proteomes" id="UP000586093"/>
    </source>
</evidence>
<feature type="transmembrane region" description="Helical" evidence="6">
    <location>
        <begin position="288"/>
        <end position="310"/>
    </location>
</feature>
<keyword evidence="5 6" id="KW-0472">Membrane</keyword>
<dbReference type="RefSeq" id="WP_182662161.1">
    <property type="nucleotide sequence ID" value="NZ_JACIVI010000001.1"/>
</dbReference>
<evidence type="ECO:0000256" key="6">
    <source>
        <dbReference type="SAM" id="Phobius"/>
    </source>
</evidence>
<dbReference type="EMBL" id="JACIVI010000001">
    <property type="protein sequence ID" value="MBB1161403.1"/>
    <property type="molecule type" value="Genomic_DNA"/>
</dbReference>
<organism evidence="7 8">
    <name type="scientific">Aquariibacter albus</name>
    <dbReference type="NCBI Taxonomy" id="2759899"/>
    <lineage>
        <taxon>Bacteria</taxon>
        <taxon>Pseudomonadati</taxon>
        <taxon>Pseudomonadota</taxon>
        <taxon>Betaproteobacteria</taxon>
        <taxon>Burkholderiales</taxon>
        <taxon>Sphaerotilaceae</taxon>
        <taxon>Aquariibacter</taxon>
    </lineage>
</organism>
<evidence type="ECO:0000256" key="5">
    <source>
        <dbReference type="ARBA" id="ARBA00023136"/>
    </source>
</evidence>
<keyword evidence="2" id="KW-1003">Cell membrane</keyword>
<dbReference type="PANTHER" id="PTHR39087:SF2">
    <property type="entry name" value="UPF0104 MEMBRANE PROTEIN MJ1595"/>
    <property type="match status" value="1"/>
</dbReference>
<proteinExistence type="predicted"/>
<feature type="transmembrane region" description="Helical" evidence="6">
    <location>
        <begin position="136"/>
        <end position="157"/>
    </location>
</feature>
<feature type="transmembrane region" description="Helical" evidence="6">
    <location>
        <begin position="54"/>
        <end position="72"/>
    </location>
</feature>
<keyword evidence="8" id="KW-1185">Reference proteome</keyword>
<feature type="transmembrane region" description="Helical" evidence="6">
    <location>
        <begin position="316"/>
        <end position="334"/>
    </location>
</feature>
<name>A0A839HHW6_9BURK</name>
<feature type="transmembrane region" description="Helical" evidence="6">
    <location>
        <begin position="186"/>
        <end position="210"/>
    </location>
</feature>